<reference evidence="1 2" key="1">
    <citation type="submission" date="2016-05" db="EMBL/GenBank/DDBJ databases">
        <authorList>
            <person name="Ramsay J.P."/>
        </authorList>
    </citation>
    <scope>NUCLEOTIDE SEQUENCE [LARGE SCALE GENOMIC DNA]</scope>
    <source>
        <strain evidence="1 2">NZP2042</strain>
    </source>
</reference>
<dbReference type="InterPro" id="IPR010982">
    <property type="entry name" value="Lambda_DNA-bd_dom_sf"/>
</dbReference>
<evidence type="ECO:0000313" key="1">
    <source>
        <dbReference type="EMBL" id="OBQ72244.1"/>
    </source>
</evidence>
<evidence type="ECO:0000313" key="2">
    <source>
        <dbReference type="Proteomes" id="UP000093737"/>
    </source>
</evidence>
<protein>
    <submittedName>
        <fullName evidence="1">Uncharacterized protein</fullName>
    </submittedName>
</protein>
<proteinExistence type="predicted"/>
<sequence length="78" mass="7839">MLGWSQQSLADASGVGVVTIRQFEIGASTPRNATVQVLRLALEAAGVVFVADGEQADGGAGVRLRSAQADLGSIVGNG</sequence>
<accession>A0A6M7UCF6</accession>
<dbReference type="SUPFAM" id="SSF47413">
    <property type="entry name" value="lambda repressor-like DNA-binding domains"/>
    <property type="match status" value="1"/>
</dbReference>
<dbReference type="PROSITE" id="PS50943">
    <property type="entry name" value="HTH_CROC1"/>
    <property type="match status" value="1"/>
</dbReference>
<dbReference type="Gene3D" id="1.10.260.40">
    <property type="entry name" value="lambda repressor-like DNA-binding domains"/>
    <property type="match status" value="1"/>
</dbReference>
<name>A0A6M7UCF6_RHILI</name>
<gene>
    <name evidence="1" type="ORF">A8145_05330</name>
</gene>
<dbReference type="EMBL" id="LYTK01000001">
    <property type="protein sequence ID" value="OBQ72244.1"/>
    <property type="molecule type" value="Genomic_DNA"/>
</dbReference>
<organism evidence="1 2">
    <name type="scientific">Rhizobium loti</name>
    <name type="common">Mesorhizobium loti</name>
    <dbReference type="NCBI Taxonomy" id="381"/>
    <lineage>
        <taxon>Bacteria</taxon>
        <taxon>Pseudomonadati</taxon>
        <taxon>Pseudomonadota</taxon>
        <taxon>Alphaproteobacteria</taxon>
        <taxon>Hyphomicrobiales</taxon>
        <taxon>Phyllobacteriaceae</taxon>
        <taxon>Mesorhizobium</taxon>
    </lineage>
</organism>
<dbReference type="GO" id="GO:0003677">
    <property type="term" value="F:DNA binding"/>
    <property type="evidence" value="ECO:0007669"/>
    <property type="project" value="InterPro"/>
</dbReference>
<dbReference type="Proteomes" id="UP000093737">
    <property type="component" value="Unassembled WGS sequence"/>
</dbReference>
<dbReference type="InterPro" id="IPR001387">
    <property type="entry name" value="Cro/C1-type_HTH"/>
</dbReference>
<dbReference type="CDD" id="cd00093">
    <property type="entry name" value="HTH_XRE"/>
    <property type="match status" value="1"/>
</dbReference>
<dbReference type="AlphaFoldDB" id="A0A6M7UCF6"/>
<dbReference type="Pfam" id="PF01381">
    <property type="entry name" value="HTH_3"/>
    <property type="match status" value="1"/>
</dbReference>
<comment type="caution">
    <text evidence="1">The sequence shown here is derived from an EMBL/GenBank/DDBJ whole genome shotgun (WGS) entry which is preliminary data.</text>
</comment>